<feature type="compositionally biased region" description="Polar residues" evidence="1">
    <location>
        <begin position="294"/>
        <end position="303"/>
    </location>
</feature>
<feature type="transmembrane region" description="Helical" evidence="2">
    <location>
        <begin position="109"/>
        <end position="133"/>
    </location>
</feature>
<sequence>MEGATTLTTQQCTDFGTSCDAATRNGKTGCNGSWSFRCFPSVASADPSANYPTGICARCLCNSGTALIADLPCVTLPNSANASATAVEGVSGGVSDISTSSSQTSSTPLAPMIGGTIGAIAGLVGVIAILYCIRAKKEKYSNEGAAVPHAQAPLQDQEVFLVSHNNKSAGDGGSDAPRGVAIDGGKNENGWLIGSNTRVQADTLATVVDDQAKQGVLHAAASGSSSKPTQGMSSAGIFGVDSERRFEREGPATIEYAKEKDNMHSSHTYVEVQDSFPNLPPSGISRDHGPASRTPPSSDTSITAAEVTRELPPPPYTMF</sequence>
<keyword evidence="4" id="KW-1185">Reference proteome</keyword>
<dbReference type="OrthoDB" id="2136991at2759"/>
<comment type="caution">
    <text evidence="3">The sequence shown here is derived from an EMBL/GenBank/DDBJ whole genome shotgun (WGS) entry which is preliminary data.</text>
</comment>
<keyword evidence="2" id="KW-0472">Membrane</keyword>
<gene>
    <name evidence="3" type="ORF">CcCBS67573_g00868</name>
</gene>
<feature type="region of interest" description="Disordered" evidence="1">
    <location>
        <begin position="273"/>
        <end position="319"/>
    </location>
</feature>
<feature type="region of interest" description="Disordered" evidence="1">
    <location>
        <begin position="219"/>
        <end position="241"/>
    </location>
</feature>
<feature type="compositionally biased region" description="Polar residues" evidence="1">
    <location>
        <begin position="222"/>
        <end position="233"/>
    </location>
</feature>
<evidence type="ECO:0000256" key="1">
    <source>
        <dbReference type="SAM" id="MobiDB-lite"/>
    </source>
</evidence>
<evidence type="ECO:0000313" key="3">
    <source>
        <dbReference type="EMBL" id="TPX77865.1"/>
    </source>
</evidence>
<reference evidence="3 4" key="1">
    <citation type="journal article" date="2019" name="Sci. Rep.">
        <title>Comparative genomics of chytrid fungi reveal insights into the obligate biotrophic and pathogenic lifestyle of Synchytrium endobioticum.</title>
        <authorList>
            <person name="van de Vossenberg B.T.L.H."/>
            <person name="Warris S."/>
            <person name="Nguyen H.D.T."/>
            <person name="van Gent-Pelzer M.P.E."/>
            <person name="Joly D.L."/>
            <person name="van de Geest H.C."/>
            <person name="Bonants P.J.M."/>
            <person name="Smith D.S."/>
            <person name="Levesque C.A."/>
            <person name="van der Lee T.A.J."/>
        </authorList>
    </citation>
    <scope>NUCLEOTIDE SEQUENCE [LARGE SCALE GENOMIC DNA]</scope>
    <source>
        <strain evidence="3 4">CBS 675.73</strain>
    </source>
</reference>
<protein>
    <submittedName>
        <fullName evidence="3">Uncharacterized protein</fullName>
    </submittedName>
</protein>
<keyword evidence="2" id="KW-0812">Transmembrane</keyword>
<dbReference type="EMBL" id="QEAP01000013">
    <property type="protein sequence ID" value="TPX77865.1"/>
    <property type="molecule type" value="Genomic_DNA"/>
</dbReference>
<evidence type="ECO:0000256" key="2">
    <source>
        <dbReference type="SAM" id="Phobius"/>
    </source>
</evidence>
<organism evidence="3 4">
    <name type="scientific">Chytriomyces confervae</name>
    <dbReference type="NCBI Taxonomy" id="246404"/>
    <lineage>
        <taxon>Eukaryota</taxon>
        <taxon>Fungi</taxon>
        <taxon>Fungi incertae sedis</taxon>
        <taxon>Chytridiomycota</taxon>
        <taxon>Chytridiomycota incertae sedis</taxon>
        <taxon>Chytridiomycetes</taxon>
        <taxon>Chytridiales</taxon>
        <taxon>Chytriomycetaceae</taxon>
        <taxon>Chytriomyces</taxon>
    </lineage>
</organism>
<proteinExistence type="predicted"/>
<keyword evidence="2" id="KW-1133">Transmembrane helix</keyword>
<dbReference type="Proteomes" id="UP000320333">
    <property type="component" value="Unassembled WGS sequence"/>
</dbReference>
<evidence type="ECO:0000313" key="4">
    <source>
        <dbReference type="Proteomes" id="UP000320333"/>
    </source>
</evidence>
<accession>A0A507FQK2</accession>
<dbReference type="AlphaFoldDB" id="A0A507FQK2"/>
<name>A0A507FQK2_9FUNG</name>